<dbReference type="GO" id="GO:0044177">
    <property type="term" value="C:host cell Golgi apparatus"/>
    <property type="evidence" value="ECO:0007669"/>
    <property type="project" value="UniProtKB-SubCell"/>
</dbReference>
<evidence type="ECO:0000256" key="14">
    <source>
        <dbReference type="ARBA" id="ARBA00023184"/>
    </source>
</evidence>
<accession>A0A076EA46</accession>
<dbReference type="GO" id="GO:0044423">
    <property type="term" value="C:virion component"/>
    <property type="evidence" value="ECO:0007669"/>
    <property type="project" value="UniProtKB-KW"/>
</dbReference>
<evidence type="ECO:0000256" key="13">
    <source>
        <dbReference type="ARBA" id="ARBA00022844"/>
    </source>
</evidence>
<comment type="cofactor">
    <cofactor evidence="1">
        <name>Mn(2+)</name>
        <dbReference type="ChEBI" id="CHEBI:29035"/>
    </cofactor>
</comment>
<evidence type="ECO:0000313" key="23">
    <source>
        <dbReference type="EMBL" id="AII01801.1"/>
    </source>
</evidence>
<keyword evidence="15" id="KW-0464">Manganese</keyword>
<dbReference type="Pfam" id="PF15518">
    <property type="entry name" value="L_protein_N"/>
    <property type="match status" value="1"/>
</dbReference>
<dbReference type="RefSeq" id="YP_010839755.1">
    <property type="nucleotide sequence ID" value="NC_078094.1"/>
</dbReference>
<feature type="region of interest" description="Disordered" evidence="21">
    <location>
        <begin position="998"/>
        <end position="1020"/>
    </location>
</feature>
<evidence type="ECO:0000256" key="5">
    <source>
        <dbReference type="ARBA" id="ARBA00004452"/>
    </source>
</evidence>
<dbReference type="Pfam" id="PF12603">
    <property type="entry name" value="L_PA-C-like"/>
    <property type="match status" value="1"/>
</dbReference>
<dbReference type="Pfam" id="PF04196">
    <property type="entry name" value="Bunya_RdRp"/>
    <property type="match status" value="1"/>
</dbReference>
<evidence type="ECO:0000256" key="2">
    <source>
        <dbReference type="ARBA" id="ARBA00001946"/>
    </source>
</evidence>
<feature type="domain" description="RdRp catalytic" evidence="22">
    <location>
        <begin position="1013"/>
        <end position="1212"/>
    </location>
</feature>
<keyword evidence="8" id="KW-0808">Transferase</keyword>
<keyword evidence="12" id="KW-0460">Magnesium</keyword>
<dbReference type="KEGG" id="vg:80549730"/>
<evidence type="ECO:0000256" key="9">
    <source>
        <dbReference type="ARBA" id="ARBA00022723"/>
    </source>
</evidence>
<evidence type="ECO:0000256" key="20">
    <source>
        <dbReference type="ARBA" id="ARBA00046037"/>
    </source>
</evidence>
<evidence type="ECO:0000256" key="17">
    <source>
        <dbReference type="ARBA" id="ARBA00030436"/>
    </source>
</evidence>
<comment type="cofactor">
    <cofactor evidence="2">
        <name>Mg(2+)</name>
        <dbReference type="ChEBI" id="CHEBI:18420"/>
    </cofactor>
</comment>
<feature type="compositionally biased region" description="Basic and acidic residues" evidence="21">
    <location>
        <begin position="1001"/>
        <end position="1017"/>
    </location>
</feature>
<evidence type="ECO:0000256" key="12">
    <source>
        <dbReference type="ARBA" id="ARBA00022842"/>
    </source>
</evidence>
<evidence type="ECO:0000256" key="7">
    <source>
        <dbReference type="ARBA" id="ARBA00018602"/>
    </source>
</evidence>
<name>A0A076EA46_9VIRU</name>
<dbReference type="Proteomes" id="UP000502195">
    <property type="component" value="Genome"/>
</dbReference>
<organism evidence="23 24">
    <name type="scientific">blacklegged tick virus 1</name>
    <dbReference type="NCBI Taxonomy" id="1526521"/>
    <lineage>
        <taxon>Viruses</taxon>
        <taxon>Riboviria</taxon>
        <taxon>Orthornavirae</taxon>
        <taxon>Negarnaviricota</taxon>
        <taxon>Polyploviricotina</taxon>
        <taxon>Bunyaviricetes</taxon>
        <taxon>Hareavirales</taxon>
        <taxon>Phenuiviridae</taxon>
        <taxon>Ixovirus</taxon>
        <taxon>Ixovirus heckscherense</taxon>
    </lineage>
</organism>
<dbReference type="GeneID" id="80549730"/>
<evidence type="ECO:0000256" key="10">
    <source>
        <dbReference type="ARBA" id="ARBA00022801"/>
    </source>
</evidence>
<evidence type="ECO:0000256" key="11">
    <source>
        <dbReference type="ARBA" id="ARBA00022812"/>
    </source>
</evidence>
<evidence type="ECO:0000313" key="24">
    <source>
        <dbReference type="Proteomes" id="UP000502195"/>
    </source>
</evidence>
<dbReference type="GO" id="GO:0006351">
    <property type="term" value="P:DNA-templated transcription"/>
    <property type="evidence" value="ECO:0007669"/>
    <property type="project" value="InterPro"/>
</dbReference>
<keyword evidence="24" id="KW-1185">Reference proteome</keyword>
<dbReference type="InterPro" id="IPR029124">
    <property type="entry name" value="L_protein_N"/>
</dbReference>
<evidence type="ECO:0000256" key="21">
    <source>
        <dbReference type="SAM" id="MobiDB-lite"/>
    </source>
</evidence>
<sequence>MSRLDQLSQHLVELTRGREPGLIVPDESFIDLGRWQTPPIVQVTQGQGEILNIRFPDLEQWRSVSEVSMTSIVEESWPQERVSHLRHDYTAGFFCRGLDAPLRDYFKVCRDDNDNLAPDVIMTVGEVTLVHEFATTRSTLETSALEAYQTKKLRYIPALAHRARTEERIVIFTITVVSPKTVLSNLPLTLDDVKELCVRFRVADDMVWQLQQMGILVSDEESEDREKAEKARRTMAGIPFNWEFQNRVFPSCDQSVYDASKSQPDKRYVAEQVINAFKNSEAKLREDHFIPRETNLSEKERLDLNLEECVKQIEEYVNSVGEGHEFKPVDTLSSVIPVPWWVLTRGTGSNNISQAPVGKPTHMPSLGYSNETTFNHWISAWNHAKQHPEKMTEENVQDELREALEATPENLELTEKQKEMTKRLDSVLGRMAKPTSTTTRSCYRRVNVRVSQEDEREAAKRGLRGKKFARDNEVNAHHEQTKLPFSLDNHVSDIDVLLDKAQSLLAHVSSNRNSYDRDILPNLAEQAYALHGSDVGDPWIKLLRSWLTSDLGKWCSLVSDIGTELAISMKQHCKGNQMILKKLRHFDLYMLIRPTSSKSSIYYSLMTFESSLTNDPGLAGTVFKQSFSNGQIRWTEFNSVDSSKLMNMVKCRSIMYTMLCYWLEFYGLKFWEVDLKTQTPEMDEVWRMVLICLMIILDDKTKTEEIITTSRYIFMEGFVAQPALPKPHKMISKLPTVLRSRLQVWLMHRTFTTMRRVASTPFHMAWEDGRPIWFGMFNMFTQQSLREPMQLVSCFYLGYLKNKEESPQGNSSSKLYEKVMEYESRRPKTDENLGWGDPGLDDVKFHEFSRSFLLYCADQAIKKLESMYGPRVKAQMTEDILYAIGNYDLEQFATLKASATYDQSMYDYDPKKQYHRAKVVEFVVKNSEKATHVHELLHECLEELEKNTCLHIDLFKKAQHGGIREIYVLGPRERLVQLCLELIARTICKRFPSETMMNPKNKTDLPQRHNKEAKDKCGPSFTTTATSDDAAKWNQGHFVSKFAMLLCRFTEPVLHPFIMRACALFTRKIIKIDDQLLKIFAKYEDRVFGSEHIELMHAAFRGRGDDRYGHVEPGKTFLKTETGMLQGILHYSSSLLHTIYQEFLLDLIEARFRHKHVLLKRKKTQLRPHITVMQSSDDSSVMISFPVSTSVPQATSQGMVLAWICFQVKKELGLLLGIYPSEKCTTNTPWIVEFNSEFFFLSDLIRPSFRWVAAANGLSEHETLAGRQEEMSSNLTNVLGGGGTTSLTANVQLSQMMLHYQILGATTSLVFGHYSDMLAFMPDPSLGFFLLDHPFLAGIGGFKFNLYLAVKKTRLGEKYKRILLGQQSAGPERADKGLRYRTLETTKSGSIVESTIISMSTRKKWLTLITRMGLPESWKEDVMTDQRVLYEKAHNPEQLRLRLSVFMHSPGVIASISSSGTVVRLVALSAYVLSKPVVQDRTDWYCDANSLYQKQSLMATVAKDQPWANPPGEPVTMEDLQALFPQREDYDDLERVGQTFLRVTGSSVRPHRPRITTKVQVTGASGSATMTLLNVVEDRWYGHKRYMAPPKTMEQLWSLAKQRIPWLEDTPEETLEKSPFTEPVSLRNFIVGDPTKSRSVAVSGVPVKRGSGASNVFTMVAENFAPNFKLGGSTDQAAKSLSEKFLWLRHSLALIAQGPYNNTMKGSMMRDLLAANPGLRVDATAARTRRNCLAIIQNFVVNGDRRETMQQIIEHRLGSLGSYIQPQRYASPEDVANSPGCYPGYYGHGIWRGRYDRTCVEIHVQRSLKDEKNSISGLLVSTVDDLNNVMRFLREWAEEHHCDNDKHFLKAPEKLHGERVARMLRFSTCAVGSGVAVHVDRRLKIGVSVEVYRELSFTYRRGVIRIEALEENPFVPRRWSTLLSYACRENDIDITRQGVSDVLNIVGAAKNKFVLPWLDCKPVDPEAFDLLESAVFSNRGTSTNPLWTWGDEPTGIMDWRALAARIRELSELELRRRGILTMTAISDMDLPVRDISPEPSVARESDDNPLAYLYEEEEEGDEFNLMSNADLLTKVFDRFDAEMQEPVECDVDAEEFNLVVEDLDFDLANHLEEMIKNYGMVQAEYETRFSHPFMTKVIDEFIKDMGGPTQLSSILSTKEYPNYLSRELILRLRFLLGWWDKRLTPVTRERRRIKRSRPDLQDDLAEL</sequence>
<evidence type="ECO:0000256" key="3">
    <source>
        <dbReference type="ARBA" id="ARBA00004136"/>
    </source>
</evidence>
<dbReference type="GO" id="GO:0016787">
    <property type="term" value="F:hydrolase activity"/>
    <property type="evidence" value="ECO:0007669"/>
    <property type="project" value="UniProtKB-KW"/>
</dbReference>
<dbReference type="PROSITE" id="PS50525">
    <property type="entry name" value="RDRP_SSRNA_NEG_SEG"/>
    <property type="match status" value="1"/>
</dbReference>
<evidence type="ECO:0000256" key="8">
    <source>
        <dbReference type="ARBA" id="ARBA00022679"/>
    </source>
</evidence>
<comment type="similarity">
    <text evidence="19">Belongs to the Bunyavirales RNA polymerase family.</text>
</comment>
<comment type="function">
    <text evidence="20">RNA-dependent RNA polymerase, which is responsible for the replication and transcription of the viral RNA genome using antigenomic RNA as an intermediate. During transcription, synthesizes subgenomic RNAs and assures their capping by a cap-snatching mechanism, which involves the endonuclease activity cleaving the host capped pre-mRNAs. These short capped RNAs are then used as primers for viral transcription. The 3'-end of subgenomic mRNAs molecules are not polyadenylated. During replication, the polymerase binds the 5' and 3' vRNA extremities at distinct sites. In turn, significant conformational changes occur in the polymerase and in vRNA to initiate active RNA synthesis. As a consequence of the use of the same enzyme for both transcription and replication, these mechanisms need to be well coordinated.</text>
</comment>
<keyword evidence="13" id="KW-0946">Virion</keyword>
<keyword evidence="9" id="KW-0479">Metal-binding</keyword>
<comment type="subcellular location">
    <subcellularLocation>
        <location evidence="3">Host Golgi apparatus</location>
    </subcellularLocation>
    <subcellularLocation>
        <location evidence="5">Host endoplasmic reticulum-Golgi intermediate compartment</location>
    </subcellularLocation>
    <subcellularLocation>
        <location evidence="4">Virion</location>
    </subcellularLocation>
</comment>
<evidence type="ECO:0000256" key="19">
    <source>
        <dbReference type="ARBA" id="ARBA00034123"/>
    </source>
</evidence>
<dbReference type="InterPro" id="IPR022531">
    <property type="entry name" value="L_PA-C-like"/>
</dbReference>
<reference evidence="23 24" key="1">
    <citation type="journal article" date="2014" name="J. Virol.">
        <title>Virome analysis of Amblyomma americanum, Dermacentor variabilis, and Ixodes scapularis ticks reveals novel highly divergent vertebrate and invertebrate viruses.</title>
        <authorList>
            <person name="Tokarz R."/>
            <person name="Williams S.H."/>
            <person name="Sameroff S."/>
            <person name="Sanchez Leon M."/>
            <person name="Jain K."/>
            <person name="Lipkin W.I."/>
        </authorList>
    </citation>
    <scope>NUCLEOTIDE SEQUENCE [LARGE SCALE GENOMIC DNA]</scope>
    <source>
        <strain evidence="23">H12</strain>
    </source>
</reference>
<protein>
    <recommendedName>
        <fullName evidence="7">RNA-directed RNA polymerase L</fullName>
        <ecNumber evidence="6">2.7.7.48</ecNumber>
    </recommendedName>
    <alternativeName>
        <fullName evidence="16">Large structural protein</fullName>
    </alternativeName>
    <alternativeName>
        <fullName evidence="18">Replicase</fullName>
    </alternativeName>
    <alternativeName>
        <fullName evidence="17">Transcriptase</fullName>
    </alternativeName>
</protein>
<evidence type="ECO:0000259" key="22">
    <source>
        <dbReference type="PROSITE" id="PS50525"/>
    </source>
</evidence>
<evidence type="ECO:0000256" key="15">
    <source>
        <dbReference type="ARBA" id="ARBA00023211"/>
    </source>
</evidence>
<evidence type="ECO:0000256" key="4">
    <source>
        <dbReference type="ARBA" id="ARBA00004328"/>
    </source>
</evidence>
<evidence type="ECO:0000256" key="1">
    <source>
        <dbReference type="ARBA" id="ARBA00001936"/>
    </source>
</evidence>
<evidence type="ECO:0000256" key="16">
    <source>
        <dbReference type="ARBA" id="ARBA00030285"/>
    </source>
</evidence>
<dbReference type="EMBL" id="KM048313">
    <property type="protein sequence ID" value="AII01801.1"/>
    <property type="molecule type" value="Genomic_RNA"/>
</dbReference>
<dbReference type="GO" id="GO:0039694">
    <property type="term" value="P:viral RNA genome replication"/>
    <property type="evidence" value="ECO:0007669"/>
    <property type="project" value="InterPro"/>
</dbReference>
<dbReference type="GO" id="GO:0044172">
    <property type="term" value="C:host cell endoplasmic reticulum-Golgi intermediate compartment"/>
    <property type="evidence" value="ECO:0007669"/>
    <property type="project" value="UniProtKB-SubCell"/>
</dbReference>
<keyword evidence="14" id="KW-1038">Host endoplasmic reticulum</keyword>
<dbReference type="InterPro" id="IPR007322">
    <property type="entry name" value="RNA_pol_bunyavir"/>
</dbReference>
<dbReference type="GO" id="GO:0046872">
    <property type="term" value="F:metal ion binding"/>
    <property type="evidence" value="ECO:0007669"/>
    <property type="project" value="UniProtKB-KW"/>
</dbReference>
<evidence type="ECO:0000256" key="6">
    <source>
        <dbReference type="ARBA" id="ARBA00012494"/>
    </source>
</evidence>
<dbReference type="GO" id="GO:0003968">
    <property type="term" value="F:RNA-directed RNA polymerase activity"/>
    <property type="evidence" value="ECO:0007669"/>
    <property type="project" value="UniProtKB-EC"/>
</dbReference>
<proteinExistence type="inferred from homology"/>
<dbReference type="InterPro" id="IPR007099">
    <property type="entry name" value="RNA-dir_pol_NSvirus"/>
</dbReference>
<keyword evidence="11" id="KW-1040">Host Golgi apparatus</keyword>
<dbReference type="EC" id="2.7.7.48" evidence="6"/>
<keyword evidence="10" id="KW-0378">Hydrolase</keyword>
<evidence type="ECO:0000256" key="18">
    <source>
        <dbReference type="ARBA" id="ARBA00031012"/>
    </source>
</evidence>